<dbReference type="Proteomes" id="UP000093343">
    <property type="component" value="Unassembled WGS sequence"/>
</dbReference>
<accession>A0ABX2XFW7</accession>
<sequence>MKYALVLESEISRTTWNCYNIADTVQGLVSLNCFSSEVLKLPKSQYDGEVVQSGLKKENCSTRNKSIFCIVKLPNFQLSNKFNLL</sequence>
<protein>
    <submittedName>
        <fullName evidence="1">Uncharacterized protein</fullName>
    </submittedName>
</protein>
<keyword evidence="2" id="KW-1185">Reference proteome</keyword>
<evidence type="ECO:0000313" key="2">
    <source>
        <dbReference type="Proteomes" id="UP000093343"/>
    </source>
</evidence>
<dbReference type="EMBL" id="LVEN01000038">
    <property type="protein sequence ID" value="OCB71169.1"/>
    <property type="molecule type" value="Genomic_DNA"/>
</dbReference>
<comment type="caution">
    <text evidence="1">The sequence shown here is derived from an EMBL/GenBank/DDBJ whole genome shotgun (WGS) entry which is preliminary data.</text>
</comment>
<organism evidence="1 2">
    <name type="scientific">Flavobacterium piscis</name>
    <dbReference type="NCBI Taxonomy" id="1114874"/>
    <lineage>
        <taxon>Bacteria</taxon>
        <taxon>Pseudomonadati</taxon>
        <taxon>Bacteroidota</taxon>
        <taxon>Flavobacteriia</taxon>
        <taxon>Flavobacteriales</taxon>
        <taxon>Flavobacteriaceae</taxon>
        <taxon>Flavobacterium</taxon>
    </lineage>
</organism>
<evidence type="ECO:0000313" key="1">
    <source>
        <dbReference type="EMBL" id="OCB71169.1"/>
    </source>
</evidence>
<name>A0ABX2XFW7_9FLAO</name>
<proteinExistence type="predicted"/>
<gene>
    <name evidence="1" type="ORF">FLP_16795</name>
</gene>
<reference evidence="2" key="1">
    <citation type="submission" date="2016-03" db="EMBL/GenBank/DDBJ databases">
        <title>Draft genome sequence of Paenibacillus glacialis DSM 22343.</title>
        <authorList>
            <person name="Shin S.-K."/>
            <person name="Yi H."/>
        </authorList>
    </citation>
    <scope>NUCLEOTIDE SEQUENCE [LARGE SCALE GENOMIC DNA]</scope>
    <source>
        <strain evidence="2">CCUG 60099</strain>
    </source>
</reference>